<keyword evidence="1" id="KW-0145">Chemotaxis</keyword>
<dbReference type="PANTHER" id="PTHR43531:SF11">
    <property type="entry name" value="METHYL-ACCEPTING CHEMOTAXIS PROTEIN 3"/>
    <property type="match status" value="1"/>
</dbReference>
<dbReference type="PRINTS" id="PR00260">
    <property type="entry name" value="CHEMTRNSDUCR"/>
</dbReference>
<evidence type="ECO:0000259" key="2">
    <source>
        <dbReference type="PROSITE" id="PS50111"/>
    </source>
</evidence>
<dbReference type="PROSITE" id="PS50111">
    <property type="entry name" value="CHEMOTAXIS_TRANSDUC_2"/>
    <property type="match status" value="1"/>
</dbReference>
<name>A0A645E503_9ZZZZ</name>
<dbReference type="GO" id="GO:0007165">
    <property type="term" value="P:signal transduction"/>
    <property type="evidence" value="ECO:0007669"/>
    <property type="project" value="InterPro"/>
</dbReference>
<reference evidence="3" key="1">
    <citation type="submission" date="2019-08" db="EMBL/GenBank/DDBJ databases">
        <authorList>
            <person name="Kucharzyk K."/>
            <person name="Murdoch R.W."/>
            <person name="Higgins S."/>
            <person name="Loffler F."/>
        </authorList>
    </citation>
    <scope>NUCLEOTIDE SEQUENCE</scope>
</reference>
<dbReference type="GO" id="GO:0016020">
    <property type="term" value="C:membrane"/>
    <property type="evidence" value="ECO:0007669"/>
    <property type="project" value="InterPro"/>
</dbReference>
<dbReference type="Gene3D" id="1.10.287.950">
    <property type="entry name" value="Methyl-accepting chemotaxis protein"/>
    <property type="match status" value="1"/>
</dbReference>
<sequence length="206" mass="22361">MQEMKLAMNNINAKSAEISKIIKTIEDIAFQTNILALNAAVEAARAGSAGKGFAVVADEVRNLAQKSADAAKNTTMLIEETVLAVERGSKIVDITAQSMINVVSGSDQVREFVNEIARTSKEQSDAVSQILIGVEQISSVIQSNSATAEESAAASEQLSGQADLLKQHVDQFQVQKDVNIHFHKFIKTQDNTIESSQYRMDDGNKY</sequence>
<dbReference type="InterPro" id="IPR004090">
    <property type="entry name" value="Chemotax_Me-accpt_rcpt"/>
</dbReference>
<dbReference type="SMART" id="SM00283">
    <property type="entry name" value="MA"/>
    <property type="match status" value="1"/>
</dbReference>
<feature type="domain" description="Methyl-accepting transducer" evidence="2">
    <location>
        <begin position="1"/>
        <end position="159"/>
    </location>
</feature>
<dbReference type="PANTHER" id="PTHR43531">
    <property type="entry name" value="PROTEIN ICFG"/>
    <property type="match status" value="1"/>
</dbReference>
<dbReference type="SUPFAM" id="SSF58104">
    <property type="entry name" value="Methyl-accepting chemotaxis protein (MCP) signaling domain"/>
    <property type="match status" value="1"/>
</dbReference>
<evidence type="ECO:0000313" key="3">
    <source>
        <dbReference type="EMBL" id="MPM96870.1"/>
    </source>
</evidence>
<dbReference type="EMBL" id="VSSQ01043205">
    <property type="protein sequence ID" value="MPM96870.1"/>
    <property type="molecule type" value="Genomic_DNA"/>
</dbReference>
<accession>A0A645E503</accession>
<dbReference type="InterPro" id="IPR051310">
    <property type="entry name" value="MCP_chemotaxis"/>
</dbReference>
<gene>
    <name evidence="3" type="primary">tap_9</name>
    <name evidence="3" type="ORF">SDC9_144035</name>
</gene>
<dbReference type="AlphaFoldDB" id="A0A645E503"/>
<evidence type="ECO:0000256" key="1">
    <source>
        <dbReference type="ARBA" id="ARBA00022500"/>
    </source>
</evidence>
<dbReference type="InterPro" id="IPR004089">
    <property type="entry name" value="MCPsignal_dom"/>
</dbReference>
<comment type="caution">
    <text evidence="3">The sequence shown here is derived from an EMBL/GenBank/DDBJ whole genome shotgun (WGS) entry which is preliminary data.</text>
</comment>
<proteinExistence type="predicted"/>
<dbReference type="Pfam" id="PF00015">
    <property type="entry name" value="MCPsignal"/>
    <property type="match status" value="1"/>
</dbReference>
<organism evidence="3">
    <name type="scientific">bioreactor metagenome</name>
    <dbReference type="NCBI Taxonomy" id="1076179"/>
    <lineage>
        <taxon>unclassified sequences</taxon>
        <taxon>metagenomes</taxon>
        <taxon>ecological metagenomes</taxon>
    </lineage>
</organism>
<dbReference type="GO" id="GO:0006935">
    <property type="term" value="P:chemotaxis"/>
    <property type="evidence" value="ECO:0007669"/>
    <property type="project" value="UniProtKB-KW"/>
</dbReference>
<dbReference type="GO" id="GO:0004888">
    <property type="term" value="F:transmembrane signaling receptor activity"/>
    <property type="evidence" value="ECO:0007669"/>
    <property type="project" value="InterPro"/>
</dbReference>
<protein>
    <submittedName>
        <fullName evidence="3">Methyl-accepting chemotaxis protein IV</fullName>
    </submittedName>
</protein>